<evidence type="ECO:0000256" key="1">
    <source>
        <dbReference type="SAM" id="Coils"/>
    </source>
</evidence>
<sequence length="270" mass="32035">MLKELKETQGELHSVKGGIEKHQNLFLRKTQENQEAIDFTLKKQNEQTSRVEKIHNELKESREAIAFTRRKQKEQTMRVEEIQHKLTDTQGEINSVRKRIDEHEKFMKRKTIGHKETESEKSMFCQWLEDDDFFILTRAAKKVDKLIKTNNLVIVTGHSGSGKSAIIQHIALRYRSQGWIIKPVYSFQEIHDAYRSRNFEKGLYIFVFNDPIGKESYDEMSYNEWVRYREILDLLIKNAKLLLTCRRSIFFDPRAKGFFEQKLDEVEASE</sequence>
<dbReference type="GeneID" id="111112983"/>
<dbReference type="OrthoDB" id="6121908at2759"/>
<accession>A0A8B8BTG7</accession>
<evidence type="ECO:0000313" key="3">
    <source>
        <dbReference type="Proteomes" id="UP000694844"/>
    </source>
</evidence>
<keyword evidence="1" id="KW-0175">Coiled coil</keyword>
<name>A0A8B8BTG7_CRAVI</name>
<dbReference type="SUPFAM" id="SSF52540">
    <property type="entry name" value="P-loop containing nucleoside triphosphate hydrolases"/>
    <property type="match status" value="1"/>
</dbReference>
<organism evidence="3 4">
    <name type="scientific">Crassostrea virginica</name>
    <name type="common">Eastern oyster</name>
    <dbReference type="NCBI Taxonomy" id="6565"/>
    <lineage>
        <taxon>Eukaryota</taxon>
        <taxon>Metazoa</taxon>
        <taxon>Spiralia</taxon>
        <taxon>Lophotrochozoa</taxon>
        <taxon>Mollusca</taxon>
        <taxon>Bivalvia</taxon>
        <taxon>Autobranchia</taxon>
        <taxon>Pteriomorphia</taxon>
        <taxon>Ostreida</taxon>
        <taxon>Ostreoidea</taxon>
        <taxon>Ostreidae</taxon>
        <taxon>Crassostrea</taxon>
    </lineage>
</organism>
<protein>
    <submittedName>
        <fullName evidence="4">Uncharacterized protein LOC111112983</fullName>
    </submittedName>
</protein>
<dbReference type="InterPro" id="IPR049050">
    <property type="entry name" value="nSTAND3"/>
</dbReference>
<evidence type="ECO:0000313" key="4">
    <source>
        <dbReference type="RefSeq" id="XP_022306595.1"/>
    </source>
</evidence>
<gene>
    <name evidence="4" type="primary">LOC111112983</name>
</gene>
<dbReference type="Proteomes" id="UP000694844">
    <property type="component" value="Chromosome 9"/>
</dbReference>
<dbReference type="KEGG" id="cvn:111112983"/>
<reference evidence="4" key="1">
    <citation type="submission" date="2025-08" db="UniProtKB">
        <authorList>
            <consortium name="RefSeq"/>
        </authorList>
    </citation>
    <scope>IDENTIFICATION</scope>
    <source>
        <tissue evidence="4">Whole sample</tissue>
    </source>
</reference>
<evidence type="ECO:0000259" key="2">
    <source>
        <dbReference type="Pfam" id="PF20720"/>
    </source>
</evidence>
<dbReference type="RefSeq" id="XP_022306595.1">
    <property type="nucleotide sequence ID" value="XM_022450887.1"/>
</dbReference>
<proteinExistence type="predicted"/>
<feature type="coiled-coil region" evidence="1">
    <location>
        <begin position="51"/>
        <end position="99"/>
    </location>
</feature>
<dbReference type="InterPro" id="IPR027417">
    <property type="entry name" value="P-loop_NTPase"/>
</dbReference>
<feature type="domain" description="Novel STAND NTPase 3" evidence="2">
    <location>
        <begin position="134"/>
        <end position="256"/>
    </location>
</feature>
<dbReference type="Pfam" id="PF20720">
    <property type="entry name" value="nSTAND3"/>
    <property type="match status" value="1"/>
</dbReference>
<keyword evidence="3" id="KW-1185">Reference proteome</keyword>
<dbReference type="AlphaFoldDB" id="A0A8B8BTG7"/>